<dbReference type="PANTHER" id="PTHR21013">
    <property type="entry name" value="ATP SYNTHASE MITOCHONDRIAL F1 COMPLEX ASSEMBLY FACTOR 2/ATP12 PROTEIN, MITOCHONDRIAL PRECURSOR"/>
    <property type="match status" value="1"/>
</dbReference>
<evidence type="ECO:0000313" key="5">
    <source>
        <dbReference type="Proteomes" id="UP000249165"/>
    </source>
</evidence>
<dbReference type="Proteomes" id="UP000249165">
    <property type="component" value="Unassembled WGS sequence"/>
</dbReference>
<dbReference type="InterPro" id="IPR042272">
    <property type="entry name" value="ATP12_ATP_synth-F1-assembly_N"/>
</dbReference>
<dbReference type="EMBL" id="QLMG01000038">
    <property type="protein sequence ID" value="RAK13252.1"/>
    <property type="molecule type" value="Genomic_DNA"/>
</dbReference>
<proteinExistence type="inferred from homology"/>
<name>A0A327XYG0_9RHOB</name>
<accession>A0A327XYG0</accession>
<gene>
    <name evidence="4" type="ORF">ATI53_103837</name>
</gene>
<keyword evidence="5" id="KW-1185">Reference proteome</keyword>
<comment type="similarity">
    <text evidence="1">Belongs to the ATP12 family.</text>
</comment>
<dbReference type="PANTHER" id="PTHR21013:SF10">
    <property type="entry name" value="ATP SYNTHASE MITOCHONDRIAL F1 COMPLEX ASSEMBLY FACTOR 2"/>
    <property type="match status" value="1"/>
</dbReference>
<reference evidence="4 5" key="1">
    <citation type="submission" date="2018-06" db="EMBL/GenBank/DDBJ databases">
        <title>Genomic Encyclopedia of Archaeal and Bacterial Type Strains, Phase II (KMG-II): from individual species to whole genera.</title>
        <authorList>
            <person name="Goeker M."/>
        </authorList>
    </citation>
    <scope>NUCLEOTIDE SEQUENCE [LARGE SCALE GENOMIC DNA]</scope>
    <source>
        <strain evidence="4 5">DSM 22011</strain>
    </source>
</reference>
<dbReference type="Gene3D" id="3.30.2180.10">
    <property type="entry name" value="ATP12-like"/>
    <property type="match status" value="1"/>
</dbReference>
<protein>
    <submittedName>
        <fullName evidence="4">Chaperone required for assembly of F1-ATPase</fullName>
    </submittedName>
</protein>
<dbReference type="GO" id="GO:0043461">
    <property type="term" value="P:proton-transporting ATP synthase complex assembly"/>
    <property type="evidence" value="ECO:0007669"/>
    <property type="project" value="InterPro"/>
</dbReference>
<evidence type="ECO:0000256" key="2">
    <source>
        <dbReference type="ARBA" id="ARBA00022946"/>
    </source>
</evidence>
<evidence type="ECO:0000256" key="1">
    <source>
        <dbReference type="ARBA" id="ARBA00008231"/>
    </source>
</evidence>
<keyword evidence="3" id="KW-0143">Chaperone</keyword>
<comment type="caution">
    <text evidence="4">The sequence shown here is derived from an EMBL/GenBank/DDBJ whole genome shotgun (WGS) entry which is preliminary data.</text>
</comment>
<dbReference type="Gene3D" id="1.10.3580.10">
    <property type="entry name" value="ATP12 ATPase"/>
    <property type="match status" value="1"/>
</dbReference>
<dbReference type="InterPro" id="IPR023335">
    <property type="entry name" value="ATP12_ortho_dom_sf"/>
</dbReference>
<dbReference type="AlphaFoldDB" id="A0A327XYG0"/>
<sequence length="237" mass="25898">MSEWTPRRFYEQATPTETSGGYGIALDGHRVMTPGKSALVVPSRALAEAIAAEWQAQGEKIDPGSMPFTRTANSAIEKVAPQKDAVAQMLADYGDSDLLCYRAAEPDALVRRQADLWDPMLDWAAASLGARLVPVTGIMHAPQDAMALKNLADRVHRMTEFELAAFHDLVAVSGSLILGFAATGPDHDPDDLWSLSRLDECWQEETWGVDEEAQALALHKRAAFLHAHRFFVLSGAD</sequence>
<dbReference type="InterPro" id="IPR011419">
    <property type="entry name" value="ATP12_ATP_synth-F1-assembly"/>
</dbReference>
<evidence type="ECO:0000256" key="3">
    <source>
        <dbReference type="ARBA" id="ARBA00023186"/>
    </source>
</evidence>
<dbReference type="Pfam" id="PF07542">
    <property type="entry name" value="ATP12"/>
    <property type="match status" value="1"/>
</dbReference>
<dbReference type="OrthoDB" id="9797825at2"/>
<dbReference type="RefSeq" id="WP_111550926.1">
    <property type="nucleotide sequence ID" value="NZ_LIGK01000036.1"/>
</dbReference>
<evidence type="ECO:0000313" key="4">
    <source>
        <dbReference type="EMBL" id="RAK13252.1"/>
    </source>
</evidence>
<keyword evidence="2" id="KW-0809">Transit peptide</keyword>
<organism evidence="4 5">
    <name type="scientific">Salipiger aestuarii</name>
    <dbReference type="NCBI Taxonomy" id="568098"/>
    <lineage>
        <taxon>Bacteria</taxon>
        <taxon>Pseudomonadati</taxon>
        <taxon>Pseudomonadota</taxon>
        <taxon>Alphaproteobacteria</taxon>
        <taxon>Rhodobacterales</taxon>
        <taxon>Roseobacteraceae</taxon>
        <taxon>Salipiger</taxon>
    </lineage>
</organism>
<dbReference type="SUPFAM" id="SSF160909">
    <property type="entry name" value="ATP12-like"/>
    <property type="match status" value="1"/>
</dbReference>